<comment type="caution">
    <text evidence="6">The sequence shown here is derived from an EMBL/GenBank/DDBJ whole genome shotgun (WGS) entry which is preliminary data.</text>
</comment>
<evidence type="ECO:0000256" key="3">
    <source>
        <dbReference type="ARBA" id="ARBA00037882"/>
    </source>
</evidence>
<dbReference type="InterPro" id="IPR024775">
    <property type="entry name" value="DinB-like"/>
</dbReference>
<dbReference type="SUPFAM" id="SSF109854">
    <property type="entry name" value="DinB/YfiT-like putative metalloenzymes"/>
    <property type="match status" value="1"/>
</dbReference>
<dbReference type="SUPFAM" id="SSF56436">
    <property type="entry name" value="C-type lectin-like"/>
    <property type="match status" value="1"/>
</dbReference>
<dbReference type="Gene3D" id="3.90.1580.10">
    <property type="entry name" value="paralog of FGE (formylglycine-generating enzyme)"/>
    <property type="match status" value="2"/>
</dbReference>
<dbReference type="AlphaFoldDB" id="A0A498CFS9"/>
<organism evidence="6 7">
    <name type="scientific">Alkalispirillum mobile</name>
    <dbReference type="NCBI Taxonomy" id="85925"/>
    <lineage>
        <taxon>Bacteria</taxon>
        <taxon>Pseudomonadati</taxon>
        <taxon>Pseudomonadota</taxon>
        <taxon>Gammaproteobacteria</taxon>
        <taxon>Chromatiales</taxon>
        <taxon>Ectothiorhodospiraceae</taxon>
        <taxon>Alkalispirillum</taxon>
    </lineage>
</organism>
<comment type="pathway">
    <text evidence="3">Amino-acid biosynthesis; ergothioneine biosynthesis.</text>
</comment>
<dbReference type="Pfam" id="PF03781">
    <property type="entry name" value="FGE-sulfatase"/>
    <property type="match status" value="2"/>
</dbReference>
<name>A0A498CFS9_9GAMM</name>
<dbReference type="EMBL" id="RCDA01000001">
    <property type="protein sequence ID" value="RLK51161.1"/>
    <property type="molecule type" value="Genomic_DNA"/>
</dbReference>
<dbReference type="InterPro" id="IPR042095">
    <property type="entry name" value="SUMF_sf"/>
</dbReference>
<feature type="domain" description="Sulfatase-modifying factor enzyme-like" evidence="4">
    <location>
        <begin position="183"/>
        <end position="322"/>
    </location>
</feature>
<dbReference type="OrthoDB" id="9768004at2"/>
<reference evidence="6 7" key="1">
    <citation type="submission" date="2018-10" db="EMBL/GenBank/DDBJ databases">
        <title>Genomic Encyclopedia of Type Strains, Phase IV (KMG-IV): sequencing the most valuable type-strain genomes for metagenomic binning, comparative biology and taxonomic classification.</title>
        <authorList>
            <person name="Goeker M."/>
        </authorList>
    </citation>
    <scope>NUCLEOTIDE SEQUENCE [LARGE SCALE GENOMIC DNA]</scope>
    <source>
        <strain evidence="6 7">DSM 12769</strain>
    </source>
</reference>
<evidence type="ECO:0000259" key="5">
    <source>
        <dbReference type="Pfam" id="PF12867"/>
    </source>
</evidence>
<gene>
    <name evidence="6" type="ORF">DFR31_1077</name>
</gene>
<dbReference type="PANTHER" id="PTHR23150">
    <property type="entry name" value="SULFATASE MODIFYING FACTOR 1, 2"/>
    <property type="match status" value="1"/>
</dbReference>
<dbReference type="InterPro" id="IPR005532">
    <property type="entry name" value="SUMF_dom"/>
</dbReference>
<evidence type="ECO:0000313" key="6">
    <source>
        <dbReference type="EMBL" id="RLK51161.1"/>
    </source>
</evidence>
<keyword evidence="1" id="KW-0560">Oxidoreductase</keyword>
<evidence type="ECO:0000256" key="2">
    <source>
        <dbReference type="ARBA" id="ARBA00023004"/>
    </source>
</evidence>
<sequence length="408" mass="45969">MRFPLYPSEAVAPRDRADALQALASHHGRARALAETLTEAQLRRQYHPELSPVGWHLGHCALMEHHWVEERVGEAAPDSALHALYFPELSPKDERATRLPARDALMAWTTGVHERTLSRFADPPGWLNAHPLMADDYLLHFLEQHFAQHHETLLYCLTAITASEPASAPGPDGDGTPYSAPTGPDAIHLAPGRYRVGADHVRAYDNERPSHTVQLEGAWLARRPVTNAQWLAFMAAGGYGDDTCWSNEGAAWRERNRVTYPWNWHPLEGGRFISSGPLGYEPLQPDAPVSGISHYEAEAFARWAGARLPHEFEWEAADRQGLLTDTGRVWEWCSNPLAPYPGFRPFPYDGYSMPWFDGEHPVLRGGCRFTHPGIKRSSFRNFFQRHVRHQQAGLRLAWDTPPSEVKTP</sequence>
<dbReference type="InterPro" id="IPR051043">
    <property type="entry name" value="Sulfatase_Mod_Factor_Kinase"/>
</dbReference>
<feature type="domain" description="DinB-like" evidence="5">
    <location>
        <begin position="24"/>
        <end position="152"/>
    </location>
</feature>
<evidence type="ECO:0000259" key="4">
    <source>
        <dbReference type="Pfam" id="PF03781"/>
    </source>
</evidence>
<evidence type="ECO:0000256" key="1">
    <source>
        <dbReference type="ARBA" id="ARBA00023002"/>
    </source>
</evidence>
<protein>
    <submittedName>
        <fullName evidence="6">Iron(II)-dependent oxidoreductase</fullName>
    </submittedName>
</protein>
<dbReference type="InterPro" id="IPR016187">
    <property type="entry name" value="CTDL_fold"/>
</dbReference>
<keyword evidence="7" id="KW-1185">Reference proteome</keyword>
<dbReference type="Gene3D" id="1.20.120.450">
    <property type="entry name" value="dinb family like domain"/>
    <property type="match status" value="1"/>
</dbReference>
<dbReference type="Pfam" id="PF12867">
    <property type="entry name" value="DinB_2"/>
    <property type="match status" value="1"/>
</dbReference>
<dbReference type="InterPro" id="IPR034660">
    <property type="entry name" value="DinB/YfiT-like"/>
</dbReference>
<feature type="domain" description="Sulfatase-modifying factor enzyme-like" evidence="4">
    <location>
        <begin position="324"/>
        <end position="398"/>
    </location>
</feature>
<dbReference type="PANTHER" id="PTHR23150:SF36">
    <property type="entry name" value="HERCYNINE OXYGENASE"/>
    <property type="match status" value="1"/>
</dbReference>
<proteinExistence type="predicted"/>
<evidence type="ECO:0000313" key="7">
    <source>
        <dbReference type="Proteomes" id="UP000275461"/>
    </source>
</evidence>
<keyword evidence="2" id="KW-0408">Iron</keyword>
<dbReference type="RefSeq" id="WP_121441589.1">
    <property type="nucleotide sequence ID" value="NZ_RCDA01000001.1"/>
</dbReference>
<dbReference type="Proteomes" id="UP000275461">
    <property type="component" value="Unassembled WGS sequence"/>
</dbReference>
<accession>A0A498CFS9</accession>